<dbReference type="InterPro" id="IPR023214">
    <property type="entry name" value="HAD_sf"/>
</dbReference>
<name>A0AAN9J7F7_CLITE</name>
<organism evidence="1 2">
    <name type="scientific">Clitoria ternatea</name>
    <name type="common">Butterfly pea</name>
    <dbReference type="NCBI Taxonomy" id="43366"/>
    <lineage>
        <taxon>Eukaryota</taxon>
        <taxon>Viridiplantae</taxon>
        <taxon>Streptophyta</taxon>
        <taxon>Embryophyta</taxon>
        <taxon>Tracheophyta</taxon>
        <taxon>Spermatophyta</taxon>
        <taxon>Magnoliopsida</taxon>
        <taxon>eudicotyledons</taxon>
        <taxon>Gunneridae</taxon>
        <taxon>Pentapetalae</taxon>
        <taxon>rosids</taxon>
        <taxon>fabids</taxon>
        <taxon>Fabales</taxon>
        <taxon>Fabaceae</taxon>
        <taxon>Papilionoideae</taxon>
        <taxon>50 kb inversion clade</taxon>
        <taxon>NPAAA clade</taxon>
        <taxon>indigoferoid/millettioid clade</taxon>
        <taxon>Phaseoleae</taxon>
        <taxon>Clitoria</taxon>
    </lineage>
</organism>
<reference evidence="1 2" key="1">
    <citation type="submission" date="2024-01" db="EMBL/GenBank/DDBJ databases">
        <title>The genomes of 5 underutilized Papilionoideae crops provide insights into root nodulation and disease resistance.</title>
        <authorList>
            <person name="Yuan L."/>
        </authorList>
    </citation>
    <scope>NUCLEOTIDE SEQUENCE [LARGE SCALE GENOMIC DNA]</scope>
    <source>
        <strain evidence="1">LY-2023</strain>
        <tissue evidence="1">Leaf</tissue>
    </source>
</reference>
<sequence length="137" mass="15253">MGLSIPSNVFVICIDMSGIIDVRLYGNWIFTNIGKIHAIKALSRLGLKDCFEGIIYFETLNLIHKSTVFDDEDDIEFMGSRRTNSTISNGTDTIQIFDIIGHFAQPNPNAVLTKTPILCKPSENAIELALKITNLHL</sequence>
<keyword evidence="2" id="KW-1185">Reference proteome</keyword>
<evidence type="ECO:0000313" key="1">
    <source>
        <dbReference type="EMBL" id="KAK7293036.1"/>
    </source>
</evidence>
<dbReference type="PANTHER" id="PTHR12725:SF124">
    <property type="entry name" value="HALOACID DEHALOGENASE-LIKE HYDROLASE"/>
    <property type="match status" value="1"/>
</dbReference>
<dbReference type="Gene3D" id="3.40.50.1000">
    <property type="entry name" value="HAD superfamily/HAD-like"/>
    <property type="match status" value="1"/>
</dbReference>
<comment type="caution">
    <text evidence="1">The sequence shown here is derived from an EMBL/GenBank/DDBJ whole genome shotgun (WGS) entry which is preliminary data.</text>
</comment>
<accession>A0AAN9J7F7</accession>
<proteinExistence type="predicted"/>
<dbReference type="EMBL" id="JAYKXN010000004">
    <property type="protein sequence ID" value="KAK7293036.1"/>
    <property type="molecule type" value="Genomic_DNA"/>
</dbReference>
<gene>
    <name evidence="1" type="ORF">RJT34_15897</name>
</gene>
<dbReference type="AlphaFoldDB" id="A0AAN9J7F7"/>
<evidence type="ECO:0000313" key="2">
    <source>
        <dbReference type="Proteomes" id="UP001359559"/>
    </source>
</evidence>
<dbReference type="PANTHER" id="PTHR12725">
    <property type="entry name" value="HALOACID DEHALOGENASE-LIKE HYDROLASE"/>
    <property type="match status" value="1"/>
</dbReference>
<dbReference type="Proteomes" id="UP001359559">
    <property type="component" value="Unassembled WGS sequence"/>
</dbReference>
<protein>
    <submittedName>
        <fullName evidence="1">Uncharacterized protein</fullName>
    </submittedName>
</protein>